<protein>
    <submittedName>
        <fullName evidence="4">HAD superfamily hydrolase (TIGR01490 family)</fullName>
    </submittedName>
</protein>
<dbReference type="NCBIfam" id="TIGR01490">
    <property type="entry name" value="HAD-SF-IB-hyp1"/>
    <property type="match status" value="1"/>
</dbReference>
<reference evidence="4 5" key="1">
    <citation type="submission" date="2018-05" db="EMBL/GenBank/DDBJ databases">
        <title>Genomic Encyclopedia of Type Strains, Phase IV (KMG-IV): sequencing the most valuable type-strain genomes for metagenomic binning, comparative biology and taxonomic classification.</title>
        <authorList>
            <person name="Goeker M."/>
        </authorList>
    </citation>
    <scope>NUCLEOTIDE SEQUENCE [LARGE SCALE GENOMIC DNA]</scope>
    <source>
        <strain evidence="4 5">DSM 100333</strain>
    </source>
</reference>
<dbReference type="NCBIfam" id="TIGR01488">
    <property type="entry name" value="HAD-SF-IB"/>
    <property type="match status" value="1"/>
</dbReference>
<dbReference type="InterPro" id="IPR050582">
    <property type="entry name" value="HAD-like_SerB"/>
</dbReference>
<dbReference type="Pfam" id="PF12710">
    <property type="entry name" value="HAD"/>
    <property type="match status" value="1"/>
</dbReference>
<dbReference type="InterPro" id="IPR023214">
    <property type="entry name" value="HAD_sf"/>
</dbReference>
<dbReference type="InterPro" id="IPR006385">
    <property type="entry name" value="HAD_hydro_SerB1"/>
</dbReference>
<sequence length="204" mass="23507">MLFDFDGTLTTKDTFVAFIRYAKGNVRTLCGFMLHAPILALMLLHRYPNHKAKQRIFSYFFKGTRLADFDKLCQRFANDSREWLLRPKAKDAMRRALDNGAKVMVVSASVDNWVRPFFSGPEERAGEQDASDITILGTRIEVRDGIVTGEFSTPNCYGMEKVRRVKAALTKPREEYDITAFGDSRGDKEMLNYADRKHYKPFRN</sequence>
<dbReference type="GO" id="GO:0046872">
    <property type="term" value="F:metal ion binding"/>
    <property type="evidence" value="ECO:0007669"/>
    <property type="project" value="UniProtKB-KW"/>
</dbReference>
<evidence type="ECO:0000256" key="3">
    <source>
        <dbReference type="ARBA" id="ARBA00022842"/>
    </source>
</evidence>
<dbReference type="PANTHER" id="PTHR43344:SF13">
    <property type="entry name" value="PHOSPHATASE RV3661-RELATED"/>
    <property type="match status" value="1"/>
</dbReference>
<evidence type="ECO:0000256" key="1">
    <source>
        <dbReference type="ARBA" id="ARBA00022723"/>
    </source>
</evidence>
<dbReference type="SUPFAM" id="SSF56784">
    <property type="entry name" value="HAD-like"/>
    <property type="match status" value="1"/>
</dbReference>
<keyword evidence="1" id="KW-0479">Metal-binding</keyword>
<organism evidence="4 5">
    <name type="scientific">Hallella colorans</name>
    <dbReference type="NCBI Taxonomy" id="1703337"/>
    <lineage>
        <taxon>Bacteria</taxon>
        <taxon>Pseudomonadati</taxon>
        <taxon>Bacteroidota</taxon>
        <taxon>Bacteroidia</taxon>
        <taxon>Bacteroidales</taxon>
        <taxon>Prevotellaceae</taxon>
        <taxon>Hallella</taxon>
    </lineage>
</organism>
<dbReference type="Gene3D" id="1.20.1440.100">
    <property type="entry name" value="SG protein - dephosphorylation function"/>
    <property type="match status" value="1"/>
</dbReference>
<evidence type="ECO:0000256" key="2">
    <source>
        <dbReference type="ARBA" id="ARBA00022801"/>
    </source>
</evidence>
<dbReference type="PANTHER" id="PTHR43344">
    <property type="entry name" value="PHOSPHOSERINE PHOSPHATASE"/>
    <property type="match status" value="1"/>
</dbReference>
<dbReference type="Gene3D" id="3.40.50.1000">
    <property type="entry name" value="HAD superfamily/HAD-like"/>
    <property type="match status" value="1"/>
</dbReference>
<dbReference type="InterPro" id="IPR036412">
    <property type="entry name" value="HAD-like_sf"/>
</dbReference>
<keyword evidence="3" id="KW-0460">Magnesium</keyword>
<name>A0A2U0U521_9BACT</name>
<proteinExistence type="predicted"/>
<accession>A0A2U0U521</accession>
<evidence type="ECO:0000313" key="5">
    <source>
        <dbReference type="Proteomes" id="UP000245870"/>
    </source>
</evidence>
<dbReference type="EMBL" id="QENY01000014">
    <property type="protein sequence ID" value="PVX52715.1"/>
    <property type="molecule type" value="Genomic_DNA"/>
</dbReference>
<dbReference type="GO" id="GO:0016787">
    <property type="term" value="F:hydrolase activity"/>
    <property type="evidence" value="ECO:0007669"/>
    <property type="project" value="UniProtKB-KW"/>
</dbReference>
<keyword evidence="2 4" id="KW-0378">Hydrolase</keyword>
<keyword evidence="5" id="KW-1185">Reference proteome</keyword>
<dbReference type="AlphaFoldDB" id="A0A2U0U521"/>
<gene>
    <name evidence="4" type="ORF">C7379_11462</name>
</gene>
<evidence type="ECO:0000313" key="4">
    <source>
        <dbReference type="EMBL" id="PVX52715.1"/>
    </source>
</evidence>
<comment type="caution">
    <text evidence="4">The sequence shown here is derived from an EMBL/GenBank/DDBJ whole genome shotgun (WGS) entry which is preliminary data.</text>
</comment>
<dbReference type="Proteomes" id="UP000245870">
    <property type="component" value="Unassembled WGS sequence"/>
</dbReference>